<dbReference type="Proteomes" id="UP001149165">
    <property type="component" value="Unassembled WGS sequence"/>
</dbReference>
<keyword evidence="3" id="KW-1185">Reference proteome</keyword>
<dbReference type="EMBL" id="JAPQKH010000007">
    <property type="protein sequence ID" value="KAJ5087247.1"/>
    <property type="molecule type" value="Genomic_DNA"/>
</dbReference>
<dbReference type="PANTHER" id="PTHR38792:SF3">
    <property type="entry name" value="BNR_ASP-BOX REPEAT DOMAIN PROTEIN (AFU_ORTHOLOGUE AFUA_7G06430)-RELATED"/>
    <property type="match status" value="1"/>
</dbReference>
<feature type="chain" id="PRO_5040956072" evidence="1">
    <location>
        <begin position="28"/>
        <end position="583"/>
    </location>
</feature>
<comment type="caution">
    <text evidence="2">The sequence shown here is derived from an EMBL/GenBank/DDBJ whole genome shotgun (WGS) entry which is preliminary data.</text>
</comment>
<dbReference type="SUPFAM" id="SSF110296">
    <property type="entry name" value="Oligoxyloglucan reducing end-specific cellobiohydrolase"/>
    <property type="match status" value="1"/>
</dbReference>
<gene>
    <name evidence="2" type="ORF">N7456_010863</name>
</gene>
<keyword evidence="1" id="KW-0732">Signal</keyword>
<reference evidence="2" key="1">
    <citation type="submission" date="2022-11" db="EMBL/GenBank/DDBJ databases">
        <authorList>
            <person name="Petersen C."/>
        </authorList>
    </citation>
    <scope>NUCLEOTIDE SEQUENCE</scope>
    <source>
        <strain evidence="2">IBT 30069</strain>
    </source>
</reference>
<dbReference type="OrthoDB" id="2130735at2759"/>
<dbReference type="AlphaFoldDB" id="A0A9W9ESL1"/>
<accession>A0A9W9ESL1</accession>
<sequence>MVKLCSLAAQALTSLASVSLFAGVTEASYDSLWHPEYTNEDAAYARVIELQHAGDSNGKLLATWEHWYSNGSAGNFIIRESNDLGTTWETVTTIYAPEGVPSTYFYQPFFFEFPQQLGDYPAGTILLVGNLHDSNVTNFFSWRSSDHGKTWDPIGIWQTGYANVPNGAGGTVTSGIWEPFLFLDSQNRLVAVFSDERDWKNYSQMLVHVISEDGGDTWGDVVQDVVGYEQSSRPGMATVAKMDNGEYFMSYEWCDNNHLGHPCSVNGKTSTDGVSWNPTDNGSFVSTPDSVQASGSPYAIWDSVGKQLIVSSRAQRWFNVFAPAADPPFTAENQHVVHINTNYGTGDWWWASAPWYVPSGTNCGSNYSPNLLALSNGTILYSTNTPTISEQCEESTGAAPIGVLPYSSNFTFEGNAGWIEFDSLWSVSGDQYNFAPVTTPATIVLTGSSGWTDYEISADVIVTSTSGVVGVLVRASNSNTAPNSLSRYTAVVDSNRGDLTLYQVGDTATTTLQTQVVSGGVQINQKYHLSLSVKGTSLVTTLTDGDGGNTTVSVTNGSLLRGAAGLYGSYGSGGFSNLQITSL</sequence>
<dbReference type="Gene3D" id="2.120.10.10">
    <property type="match status" value="1"/>
</dbReference>
<evidence type="ECO:0000313" key="2">
    <source>
        <dbReference type="EMBL" id="KAJ5087247.1"/>
    </source>
</evidence>
<dbReference type="Gene3D" id="2.60.120.560">
    <property type="entry name" value="Exo-inulinase, domain 1"/>
    <property type="match status" value="1"/>
</dbReference>
<evidence type="ECO:0000256" key="1">
    <source>
        <dbReference type="SAM" id="SignalP"/>
    </source>
</evidence>
<proteinExistence type="predicted"/>
<feature type="signal peptide" evidence="1">
    <location>
        <begin position="1"/>
        <end position="27"/>
    </location>
</feature>
<organism evidence="2 3">
    <name type="scientific">Penicillium angulare</name>
    <dbReference type="NCBI Taxonomy" id="116970"/>
    <lineage>
        <taxon>Eukaryota</taxon>
        <taxon>Fungi</taxon>
        <taxon>Dikarya</taxon>
        <taxon>Ascomycota</taxon>
        <taxon>Pezizomycotina</taxon>
        <taxon>Eurotiomycetes</taxon>
        <taxon>Eurotiomycetidae</taxon>
        <taxon>Eurotiales</taxon>
        <taxon>Aspergillaceae</taxon>
        <taxon>Penicillium</taxon>
    </lineage>
</organism>
<reference evidence="2" key="2">
    <citation type="journal article" date="2023" name="IMA Fungus">
        <title>Comparative genomic study of the Penicillium genus elucidates a diverse pangenome and 15 lateral gene transfer events.</title>
        <authorList>
            <person name="Petersen C."/>
            <person name="Sorensen T."/>
            <person name="Nielsen M.R."/>
            <person name="Sondergaard T.E."/>
            <person name="Sorensen J.L."/>
            <person name="Fitzpatrick D.A."/>
            <person name="Frisvad J.C."/>
            <person name="Nielsen K.L."/>
        </authorList>
    </citation>
    <scope>NUCLEOTIDE SEQUENCE</scope>
    <source>
        <strain evidence="2">IBT 30069</strain>
    </source>
</reference>
<evidence type="ECO:0000313" key="3">
    <source>
        <dbReference type="Proteomes" id="UP001149165"/>
    </source>
</evidence>
<name>A0A9W9ESL1_9EURO</name>
<protein>
    <submittedName>
        <fullName evidence="2">Uncharacterized protein</fullName>
    </submittedName>
</protein>
<dbReference type="PANTHER" id="PTHR38792">
    <property type="entry name" value="BNR/ASP-BOX REPEAT DOMAIN PROTEIN (AFU_ORTHOLOGUE AFUA_7G06430)-RELATED"/>
    <property type="match status" value="1"/>
</dbReference>
<dbReference type="CDD" id="cd15482">
    <property type="entry name" value="Sialidase_non-viral"/>
    <property type="match status" value="1"/>
</dbReference>